<evidence type="ECO:0000313" key="3">
    <source>
        <dbReference type="EMBL" id="MYN40374.1"/>
    </source>
</evidence>
<evidence type="ECO:0000313" key="4">
    <source>
        <dbReference type="Proteomes" id="UP000466332"/>
    </source>
</evidence>
<accession>A0ABW9WH33</accession>
<feature type="region of interest" description="Disordered" evidence="1">
    <location>
        <begin position="1"/>
        <end position="23"/>
    </location>
</feature>
<feature type="compositionally biased region" description="Polar residues" evidence="1">
    <location>
        <begin position="9"/>
        <end position="23"/>
    </location>
</feature>
<feature type="compositionally biased region" description="Polar residues" evidence="1">
    <location>
        <begin position="451"/>
        <end position="467"/>
    </location>
</feature>
<feature type="region of interest" description="Disordered" evidence="1">
    <location>
        <begin position="337"/>
        <end position="368"/>
    </location>
</feature>
<dbReference type="SUPFAM" id="SSF53955">
    <property type="entry name" value="Lysozyme-like"/>
    <property type="match status" value="1"/>
</dbReference>
<evidence type="ECO:0000259" key="2">
    <source>
        <dbReference type="Pfam" id="PF01464"/>
    </source>
</evidence>
<feature type="domain" description="Transglycosylase SLT" evidence="2">
    <location>
        <begin position="54"/>
        <end position="134"/>
    </location>
</feature>
<dbReference type="InterPro" id="IPR023346">
    <property type="entry name" value="Lysozyme-like_dom_sf"/>
</dbReference>
<dbReference type="RefSeq" id="WP_161045434.1">
    <property type="nucleotide sequence ID" value="NZ_WWCS01000007.1"/>
</dbReference>
<feature type="compositionally biased region" description="Gly residues" evidence="1">
    <location>
        <begin position="429"/>
        <end position="440"/>
    </location>
</feature>
<reference evidence="3 4" key="1">
    <citation type="submission" date="2019-12" db="EMBL/GenBank/DDBJ databases">
        <title>Novel species isolated from a subtropical stream in China.</title>
        <authorList>
            <person name="Lu H."/>
        </authorList>
    </citation>
    <scope>NUCLEOTIDE SEQUENCE [LARGE SCALE GENOMIC DNA]</scope>
    <source>
        <strain evidence="3 4">FT109W</strain>
    </source>
</reference>
<protein>
    <submittedName>
        <fullName evidence="3">Transglycosylase SLT domain-containing protein</fullName>
    </submittedName>
</protein>
<proteinExistence type="predicted"/>
<dbReference type="Gene3D" id="1.10.530.10">
    <property type="match status" value="1"/>
</dbReference>
<dbReference type="EMBL" id="WWCS01000007">
    <property type="protein sequence ID" value="MYN40374.1"/>
    <property type="molecule type" value="Genomic_DNA"/>
</dbReference>
<dbReference type="Proteomes" id="UP000466332">
    <property type="component" value="Unassembled WGS sequence"/>
</dbReference>
<feature type="compositionally biased region" description="Polar residues" evidence="1">
    <location>
        <begin position="408"/>
        <end position="423"/>
    </location>
</feature>
<feature type="compositionally biased region" description="Low complexity" evidence="1">
    <location>
        <begin position="337"/>
        <end position="367"/>
    </location>
</feature>
<name>A0ABW9WH33_9BURK</name>
<comment type="caution">
    <text evidence="3">The sequence shown here is derived from an EMBL/GenBank/DDBJ whole genome shotgun (WGS) entry which is preliminary data.</text>
</comment>
<keyword evidence="4" id="KW-1185">Reference proteome</keyword>
<sequence length="569" mass="58977">MTTNHHNDALTPNSSGVNGMSRNANDATAATKTAVINEIISEGKVFGLSNQDIANLIAIAKVESGFNPDAAARSLNSTKYETSASGVFQITDSTAADAASRLSNSKIDKNIDLGTYNRFDYKSNIRYGIAIYLDKKRIAAATGAADIYKAWNTNPAEYNRYLTQLTNDSASYLNQVNANTAAPGPVEQTNTDTFNGDIVYIYSPDGYTRQSVQTFMNDITKPITDTQTINEVLGRLQNEMVATQNADGTVTANYSGTGGNFAIDNATITTAAGSQLTVTGTRDTVNAGTGSNITIGGNGRDAGTAEIVNGSGSTTNVEDNSSVTVNGDSAAVIQGNSSTVSTSGASDSVTVNGNNNDTNTTGSGTNVEVDGNYNQTENWGTGTHTVNWGDYDQTKNWGSNQSNVNNGLYDSSWGANSSDSNWNSDPTDSGGGSETGGGYYGDDDDLIGGSATSATKPAHPQQTTPSNALAQPAAHATAAMLTAPLPSAYQADLVDSLNPSTFAPAYFEAGTASTQAQVQSLVASAGTVSQSASLIQAMSAFGADHGVDTGHLLPVTSDTHLLFGRPLSR</sequence>
<dbReference type="Pfam" id="PF01464">
    <property type="entry name" value="SLT"/>
    <property type="match status" value="1"/>
</dbReference>
<gene>
    <name evidence="3" type="ORF">GTP55_13410</name>
</gene>
<organism evidence="3 4">
    <name type="scientific">Duganella margarita</name>
    <dbReference type="NCBI Taxonomy" id="2692170"/>
    <lineage>
        <taxon>Bacteria</taxon>
        <taxon>Pseudomonadati</taxon>
        <taxon>Pseudomonadota</taxon>
        <taxon>Betaproteobacteria</taxon>
        <taxon>Burkholderiales</taxon>
        <taxon>Oxalobacteraceae</taxon>
        <taxon>Telluria group</taxon>
        <taxon>Duganella</taxon>
    </lineage>
</organism>
<evidence type="ECO:0000256" key="1">
    <source>
        <dbReference type="SAM" id="MobiDB-lite"/>
    </source>
</evidence>
<feature type="region of interest" description="Disordered" evidence="1">
    <location>
        <begin position="408"/>
        <end position="471"/>
    </location>
</feature>
<dbReference type="InterPro" id="IPR008258">
    <property type="entry name" value="Transglycosylase_SLT_dom_1"/>
</dbReference>